<dbReference type="PANTHER" id="PTHR33529:SF6">
    <property type="entry name" value="YJGP_YJGQ FAMILY PERMEASE"/>
    <property type="match status" value="1"/>
</dbReference>
<feature type="transmembrane region" description="Helical" evidence="6">
    <location>
        <begin position="54"/>
        <end position="78"/>
    </location>
</feature>
<dbReference type="Proteomes" id="UP000007383">
    <property type="component" value="Chromosome"/>
</dbReference>
<dbReference type="GO" id="GO:0015920">
    <property type="term" value="P:lipopolysaccharide transport"/>
    <property type="evidence" value="ECO:0007669"/>
    <property type="project" value="TreeGrafter"/>
</dbReference>
<accession>H9UJ98</accession>
<feature type="transmembrane region" description="Helical" evidence="6">
    <location>
        <begin position="99"/>
        <end position="117"/>
    </location>
</feature>
<dbReference type="Pfam" id="PF03739">
    <property type="entry name" value="LptF_LptG"/>
    <property type="match status" value="1"/>
</dbReference>
<keyword evidence="3 6" id="KW-0812">Transmembrane</keyword>
<dbReference type="EMBL" id="CP003282">
    <property type="protein sequence ID" value="AFG37591.1"/>
    <property type="molecule type" value="Genomic_DNA"/>
</dbReference>
<dbReference type="RefSeq" id="WP_014455574.1">
    <property type="nucleotide sequence ID" value="NC_017098.1"/>
</dbReference>
<keyword evidence="8" id="KW-1185">Reference proteome</keyword>
<dbReference type="HOGENOM" id="CLU_028799_3_2_12"/>
<proteinExistence type="predicted"/>
<dbReference type="KEGG" id="sfc:Spiaf_1532"/>
<feature type="transmembrane region" description="Helical" evidence="6">
    <location>
        <begin position="299"/>
        <end position="321"/>
    </location>
</feature>
<dbReference type="InterPro" id="IPR005495">
    <property type="entry name" value="LptG/LptF_permease"/>
</dbReference>
<evidence type="ECO:0000256" key="1">
    <source>
        <dbReference type="ARBA" id="ARBA00004651"/>
    </source>
</evidence>
<keyword evidence="4 6" id="KW-1133">Transmembrane helix</keyword>
<evidence type="ECO:0000256" key="5">
    <source>
        <dbReference type="ARBA" id="ARBA00023136"/>
    </source>
</evidence>
<evidence type="ECO:0000256" key="3">
    <source>
        <dbReference type="ARBA" id="ARBA00022692"/>
    </source>
</evidence>
<feature type="transmembrane region" description="Helical" evidence="6">
    <location>
        <begin position="333"/>
        <end position="352"/>
    </location>
</feature>
<dbReference type="PATRIC" id="fig|889378.3.peg.1523"/>
<gene>
    <name evidence="7" type="ordered locus">Spiaf_1532</name>
</gene>
<sequence length="356" mass="39510">MRTLSRMIINNILSVFLIALVFFVLIVQIIDLFANLTRYINQDVPFIQVLGLQILYVPQSVSYALPMALLFAISFAMGSLYSNNELVAILGAGIPMHRLVMPIIVLGAVFSLFSFFFEDYSVIPATREKNARSRELLGVSRSFSNADITLIGAQGQAIYFADYYNDATQTLTNILFVLRDEDGRFTARIEGRNARWSGSSWEVPNATVFRVNGDLQRASEELFTDPLLNTSPRAFRRQTQDLDDLTREEARERVETLQAAGLPYRAALTQYYERIAFSLTPFIVALLSCSIGSRLKKNILLLSLLLSLVVSVGYYVIQMVLSLLAGVGGVPPIIGAFSGAAVFFCIGSVLLLRAKT</sequence>
<dbReference type="OrthoDB" id="369108at2"/>
<evidence type="ECO:0000313" key="7">
    <source>
        <dbReference type="EMBL" id="AFG37591.1"/>
    </source>
</evidence>
<feature type="transmembrane region" description="Helical" evidence="6">
    <location>
        <begin position="12"/>
        <end position="34"/>
    </location>
</feature>
<reference evidence="8" key="1">
    <citation type="journal article" date="2013" name="Stand. Genomic Sci.">
        <title>Complete genome sequence of the halophilic bacterium Spirochaeta africana type strain (Z-7692(T)) from the alkaline Lake Magadi in the East African Rift.</title>
        <authorList>
            <person name="Liolos K."/>
            <person name="Abt B."/>
            <person name="Scheuner C."/>
            <person name="Teshima H."/>
            <person name="Held B."/>
            <person name="Lapidus A."/>
            <person name="Nolan M."/>
            <person name="Lucas S."/>
            <person name="Deshpande S."/>
            <person name="Cheng J.F."/>
            <person name="Tapia R."/>
            <person name="Goodwin L.A."/>
            <person name="Pitluck S."/>
            <person name="Pagani I."/>
            <person name="Ivanova N."/>
            <person name="Mavromatis K."/>
            <person name="Mikhailova N."/>
            <person name="Huntemann M."/>
            <person name="Pati A."/>
            <person name="Chen A."/>
            <person name="Palaniappan K."/>
            <person name="Land M."/>
            <person name="Rohde M."/>
            <person name="Tindall B.J."/>
            <person name="Detter J.C."/>
            <person name="Goker M."/>
            <person name="Bristow J."/>
            <person name="Eisen J.A."/>
            <person name="Markowitz V."/>
            <person name="Hugenholtz P."/>
            <person name="Woyke T."/>
            <person name="Klenk H.P."/>
            <person name="Kyrpides N.C."/>
        </authorList>
    </citation>
    <scope>NUCLEOTIDE SEQUENCE</scope>
    <source>
        <strain evidence="8">ATCC 700263 / DSM 8902 / Z-7692</strain>
    </source>
</reference>
<keyword evidence="5 6" id="KW-0472">Membrane</keyword>
<evidence type="ECO:0000256" key="4">
    <source>
        <dbReference type="ARBA" id="ARBA00022989"/>
    </source>
</evidence>
<dbReference type="eggNOG" id="COG0795">
    <property type="taxonomic scope" value="Bacteria"/>
</dbReference>
<evidence type="ECO:0000256" key="2">
    <source>
        <dbReference type="ARBA" id="ARBA00022475"/>
    </source>
</evidence>
<dbReference type="STRING" id="889378.Spiaf_1532"/>
<keyword evidence="2" id="KW-1003">Cell membrane</keyword>
<name>H9UJ98_SPIAZ</name>
<organism evidence="7 8">
    <name type="scientific">Spirochaeta africana (strain ATCC 700263 / DSM 8902 / Z-7692)</name>
    <dbReference type="NCBI Taxonomy" id="889378"/>
    <lineage>
        <taxon>Bacteria</taxon>
        <taxon>Pseudomonadati</taxon>
        <taxon>Spirochaetota</taxon>
        <taxon>Spirochaetia</taxon>
        <taxon>Spirochaetales</taxon>
        <taxon>Spirochaetaceae</taxon>
        <taxon>Spirochaeta</taxon>
    </lineage>
</organism>
<comment type="subcellular location">
    <subcellularLocation>
        <location evidence="1">Cell membrane</location>
        <topology evidence="1">Multi-pass membrane protein</topology>
    </subcellularLocation>
</comment>
<feature type="transmembrane region" description="Helical" evidence="6">
    <location>
        <begin position="275"/>
        <end position="292"/>
    </location>
</feature>
<dbReference type="AlphaFoldDB" id="H9UJ98"/>
<dbReference type="GO" id="GO:0043190">
    <property type="term" value="C:ATP-binding cassette (ABC) transporter complex"/>
    <property type="evidence" value="ECO:0007669"/>
    <property type="project" value="TreeGrafter"/>
</dbReference>
<dbReference type="PANTHER" id="PTHR33529">
    <property type="entry name" value="SLR0882 PROTEIN-RELATED"/>
    <property type="match status" value="1"/>
</dbReference>
<evidence type="ECO:0000313" key="8">
    <source>
        <dbReference type="Proteomes" id="UP000007383"/>
    </source>
</evidence>
<protein>
    <submittedName>
        <fullName evidence="7">Putative permease</fullName>
    </submittedName>
</protein>
<evidence type="ECO:0000256" key="6">
    <source>
        <dbReference type="SAM" id="Phobius"/>
    </source>
</evidence>